<keyword evidence="4 7" id="KW-0326">Glycosidase</keyword>
<evidence type="ECO:0000256" key="3">
    <source>
        <dbReference type="ARBA" id="ARBA00022801"/>
    </source>
</evidence>
<name>A0A1Z4JCX8_LEPBY</name>
<keyword evidence="9" id="KW-1185">Reference proteome</keyword>
<dbReference type="AlphaFoldDB" id="A0A1Z4JCX8"/>
<evidence type="ECO:0000256" key="6">
    <source>
        <dbReference type="PIRSR" id="PIRSR606710-2"/>
    </source>
</evidence>
<accession>A0A1Z4JCX8</accession>
<proteinExistence type="inferred from homology"/>
<dbReference type="GO" id="GO:0005975">
    <property type="term" value="P:carbohydrate metabolic process"/>
    <property type="evidence" value="ECO:0007669"/>
    <property type="project" value="InterPro"/>
</dbReference>
<reference evidence="8 9" key="1">
    <citation type="submission" date="2017-06" db="EMBL/GenBank/DDBJ databases">
        <title>Genome sequencing of cyanobaciteial culture collection at National Institute for Environmental Studies (NIES).</title>
        <authorList>
            <person name="Hirose Y."/>
            <person name="Shimura Y."/>
            <person name="Fujisawa T."/>
            <person name="Nakamura Y."/>
            <person name="Kawachi M."/>
        </authorList>
    </citation>
    <scope>NUCLEOTIDE SEQUENCE [LARGE SCALE GENOMIC DNA]</scope>
    <source>
        <strain evidence="8 9">NIES-2135</strain>
    </source>
</reference>
<evidence type="ECO:0000313" key="9">
    <source>
        <dbReference type="Proteomes" id="UP000217895"/>
    </source>
</evidence>
<dbReference type="Pfam" id="PF04616">
    <property type="entry name" value="Glyco_hydro_43"/>
    <property type="match status" value="1"/>
</dbReference>
<dbReference type="Proteomes" id="UP000217895">
    <property type="component" value="Chromosome"/>
</dbReference>
<evidence type="ECO:0008006" key="10">
    <source>
        <dbReference type="Google" id="ProtNLM"/>
    </source>
</evidence>
<evidence type="ECO:0000256" key="4">
    <source>
        <dbReference type="ARBA" id="ARBA00023295"/>
    </source>
</evidence>
<evidence type="ECO:0000256" key="5">
    <source>
        <dbReference type="PIRSR" id="PIRSR606710-1"/>
    </source>
</evidence>
<dbReference type="PANTHER" id="PTHR43301">
    <property type="entry name" value="ARABINAN ENDO-1,5-ALPHA-L-ARABINOSIDASE"/>
    <property type="match status" value="1"/>
</dbReference>
<evidence type="ECO:0000256" key="1">
    <source>
        <dbReference type="ARBA" id="ARBA00004834"/>
    </source>
</evidence>
<dbReference type="GO" id="GO:0004553">
    <property type="term" value="F:hydrolase activity, hydrolyzing O-glycosyl compounds"/>
    <property type="evidence" value="ECO:0007669"/>
    <property type="project" value="InterPro"/>
</dbReference>
<gene>
    <name evidence="8" type="ORF">NIES2135_13770</name>
</gene>
<feature type="active site" description="Proton acceptor" evidence="5">
    <location>
        <position position="40"/>
    </location>
</feature>
<evidence type="ECO:0000313" key="8">
    <source>
        <dbReference type="EMBL" id="BAY54560.1"/>
    </source>
</evidence>
<dbReference type="InterPro" id="IPR006710">
    <property type="entry name" value="Glyco_hydro_43"/>
</dbReference>
<dbReference type="InterPro" id="IPR050727">
    <property type="entry name" value="GH43_arabinanases"/>
</dbReference>
<protein>
    <recommendedName>
        <fullName evidence="10">Glycosyl hydrolase family 32 N-terminal domain-containing protein</fullName>
    </recommendedName>
</protein>
<evidence type="ECO:0000256" key="7">
    <source>
        <dbReference type="RuleBase" id="RU361187"/>
    </source>
</evidence>
<sequence>MKFNSTLYQTTAQLVGQLPKGRSKALGALFSLWNSHPSWDPWLLKDGDVYRLFYLLGSSKSGPWWLEGKICGAISTDLEQWQDLGTVLEVSPEHSWEAGRMLAGCALKENGIYYLFYSAAGEGAEIMNEGIGLATSRDGIHWQRSPRELVKPDANHRWYGQYKRSLGGCDYDHYQWRDPYVVKDEQTGLYYMFICAYRKEGGKGAYRGCVGLAVADRIDGSYELLPPAATPTIEGTQESPFYEMERPQVIYRNGQYHLFFSCWTTWLNPKWLGTVDRAQITDSSLYWYVADQITGPYRPVSQTPVVSGSSRSGIYGTNFFSAPDAPDEFIAYGWYCKRMTLAISPFVRVIWNQDSIRLSI</sequence>
<comment type="pathway">
    <text evidence="1">Glycan metabolism; L-arabinan degradation.</text>
</comment>
<dbReference type="SUPFAM" id="SSF75005">
    <property type="entry name" value="Arabinanase/levansucrase/invertase"/>
    <property type="match status" value="1"/>
</dbReference>
<dbReference type="PANTHER" id="PTHR43301:SF3">
    <property type="entry name" value="ARABINAN ENDO-1,5-ALPHA-L-ARABINOSIDASE A-RELATED"/>
    <property type="match status" value="1"/>
</dbReference>
<comment type="similarity">
    <text evidence="2 7">Belongs to the glycosyl hydrolase 43 family.</text>
</comment>
<evidence type="ECO:0000256" key="2">
    <source>
        <dbReference type="ARBA" id="ARBA00009865"/>
    </source>
</evidence>
<organism evidence="8 9">
    <name type="scientific">Leptolyngbya boryana NIES-2135</name>
    <dbReference type="NCBI Taxonomy" id="1973484"/>
    <lineage>
        <taxon>Bacteria</taxon>
        <taxon>Bacillati</taxon>
        <taxon>Cyanobacteriota</taxon>
        <taxon>Cyanophyceae</taxon>
        <taxon>Leptolyngbyales</taxon>
        <taxon>Leptolyngbyaceae</taxon>
        <taxon>Leptolyngbya group</taxon>
        <taxon>Leptolyngbya</taxon>
    </lineage>
</organism>
<dbReference type="Gene3D" id="2.115.10.20">
    <property type="entry name" value="Glycosyl hydrolase domain, family 43"/>
    <property type="match status" value="1"/>
</dbReference>
<keyword evidence="3 7" id="KW-0378">Hydrolase</keyword>
<dbReference type="EMBL" id="AP018203">
    <property type="protein sequence ID" value="BAY54560.1"/>
    <property type="molecule type" value="Genomic_DNA"/>
</dbReference>
<feature type="active site" description="Proton donor" evidence="5">
    <location>
        <position position="245"/>
    </location>
</feature>
<feature type="site" description="Important for catalytic activity, responsible for pKa modulation of the active site Glu and correct orientation of both the proton donor and substrate" evidence="6">
    <location>
        <position position="178"/>
    </location>
</feature>
<dbReference type="InterPro" id="IPR023296">
    <property type="entry name" value="Glyco_hydro_beta-prop_sf"/>
</dbReference>